<name>A0A942E7V7_9HYPH</name>
<dbReference type="Gene3D" id="3.30.70.270">
    <property type="match status" value="1"/>
</dbReference>
<accession>A0A942E7V7</accession>
<reference evidence="2" key="1">
    <citation type="submission" date="2021-04" db="EMBL/GenBank/DDBJ databases">
        <title>Pseudaminobacter soli sp. nov., isolated from paddy soil contaminated by heavy metals.</title>
        <authorList>
            <person name="Zhang K."/>
        </authorList>
    </citation>
    <scope>NUCLEOTIDE SEQUENCE</scope>
    <source>
        <strain evidence="2">19-2017</strain>
    </source>
</reference>
<dbReference type="PROSITE" id="PS50878">
    <property type="entry name" value="RT_POL"/>
    <property type="match status" value="1"/>
</dbReference>
<protein>
    <recommendedName>
        <fullName evidence="1">Reverse transcriptase domain-containing protein</fullName>
    </recommendedName>
</protein>
<evidence type="ECO:0000313" key="3">
    <source>
        <dbReference type="Proteomes" id="UP000680348"/>
    </source>
</evidence>
<evidence type="ECO:0000259" key="1">
    <source>
        <dbReference type="PROSITE" id="PS50878"/>
    </source>
</evidence>
<dbReference type="InterPro" id="IPR043128">
    <property type="entry name" value="Rev_trsase/Diguanyl_cyclase"/>
</dbReference>
<dbReference type="RefSeq" id="WP_188255603.1">
    <property type="nucleotide sequence ID" value="NZ_JABVCF010000008.1"/>
</dbReference>
<sequence length="461" mass="51629">MLPNTIHDEKALQNALGRIDKEIKRAIRWFSAAGGLSPTFETDVQRLEWARETYLETLKALALISSLDQEAWPQAEAVLLSESARLCAGIRAASAAQNSSSPLHFIEIASSITSFEGLEEPVRAYWKRKDSGGYRLIVQFGPHRIAHQLLLRDWLSIAGVESEFDYTRPGAGGEREFTREISRQMENGVQWWGKLDVVNCFPSLRPGHFGWLPISRKALRGIVFLPKSTWVDIDLSKKLNSVGEFLAQQDIIPHAFTYNDVVEASHKLVRRGLPQGSVLSPQIARAFLGRELRACREEQCVASFVDDIAVGSKSQSGVKAFQERLRQRLLALPAGKVCLKIDEIRKASSGRVEELGYRFDPSRGHGDHPVHVWPGRKRTRRYGDRLPKRLSEAEMVGDDLDAVTAKFTDQWIAGTPGWTLVPGHSRELAHAIAACRQLEFLNGLHPKYKPSPLKPVNHGLE</sequence>
<feature type="domain" description="Reverse transcriptase" evidence="1">
    <location>
        <begin position="106"/>
        <end position="359"/>
    </location>
</feature>
<dbReference type="Proteomes" id="UP000680348">
    <property type="component" value="Unassembled WGS sequence"/>
</dbReference>
<dbReference type="InterPro" id="IPR000477">
    <property type="entry name" value="RT_dom"/>
</dbReference>
<dbReference type="Pfam" id="PF00078">
    <property type="entry name" value="RVT_1"/>
    <property type="match status" value="1"/>
</dbReference>
<dbReference type="SUPFAM" id="SSF56672">
    <property type="entry name" value="DNA/RNA polymerases"/>
    <property type="match status" value="1"/>
</dbReference>
<dbReference type="EMBL" id="JAGWCR010000008">
    <property type="protein sequence ID" value="MBS3650037.1"/>
    <property type="molecule type" value="Genomic_DNA"/>
</dbReference>
<evidence type="ECO:0000313" key="2">
    <source>
        <dbReference type="EMBL" id="MBS3650037.1"/>
    </source>
</evidence>
<comment type="caution">
    <text evidence="2">The sequence shown here is derived from an EMBL/GenBank/DDBJ whole genome shotgun (WGS) entry which is preliminary data.</text>
</comment>
<dbReference type="AlphaFoldDB" id="A0A942E7V7"/>
<dbReference type="InterPro" id="IPR043502">
    <property type="entry name" value="DNA/RNA_pol_sf"/>
</dbReference>
<keyword evidence="3" id="KW-1185">Reference proteome</keyword>
<proteinExistence type="predicted"/>
<organism evidence="2 3">
    <name type="scientific">Pseudaminobacter soli</name>
    <name type="common">ex Zhang et al. 2022</name>
    <dbReference type="NCBI Taxonomy" id="2831468"/>
    <lineage>
        <taxon>Bacteria</taxon>
        <taxon>Pseudomonadati</taxon>
        <taxon>Pseudomonadota</taxon>
        <taxon>Alphaproteobacteria</taxon>
        <taxon>Hyphomicrobiales</taxon>
        <taxon>Phyllobacteriaceae</taxon>
        <taxon>Pseudaminobacter</taxon>
    </lineage>
</organism>
<gene>
    <name evidence="2" type="ORF">KEU06_15605</name>
</gene>